<dbReference type="GO" id="GO:0140359">
    <property type="term" value="F:ABC-type transporter activity"/>
    <property type="evidence" value="ECO:0007669"/>
    <property type="project" value="InterPro"/>
</dbReference>
<keyword evidence="2" id="KW-1003">Cell membrane</keyword>
<dbReference type="SUPFAM" id="SSF53850">
    <property type="entry name" value="Periplasmic binding protein-like II"/>
    <property type="match status" value="1"/>
</dbReference>
<keyword evidence="3 6" id="KW-0812">Transmembrane</keyword>
<evidence type="ECO:0000256" key="6">
    <source>
        <dbReference type="SAM" id="Phobius"/>
    </source>
</evidence>
<accession>A0A9X2REI6</accession>
<name>A0A9X2REI6_9BACT</name>
<feature type="transmembrane region" description="Helical" evidence="6">
    <location>
        <begin position="297"/>
        <end position="323"/>
    </location>
</feature>
<dbReference type="RefSeq" id="WP_255132127.1">
    <property type="nucleotide sequence ID" value="NZ_JANDBC010000001.1"/>
</dbReference>
<evidence type="ECO:0000313" key="9">
    <source>
        <dbReference type="Proteomes" id="UP001139125"/>
    </source>
</evidence>
<dbReference type="Proteomes" id="UP001139125">
    <property type="component" value="Unassembled WGS sequence"/>
</dbReference>
<feature type="transmembrane region" description="Helical" evidence="6">
    <location>
        <begin position="358"/>
        <end position="378"/>
    </location>
</feature>
<feature type="transmembrane region" description="Helical" evidence="6">
    <location>
        <begin position="384"/>
        <end position="406"/>
    </location>
</feature>
<evidence type="ECO:0000256" key="1">
    <source>
        <dbReference type="ARBA" id="ARBA00004651"/>
    </source>
</evidence>
<evidence type="ECO:0000256" key="5">
    <source>
        <dbReference type="ARBA" id="ARBA00023136"/>
    </source>
</evidence>
<evidence type="ECO:0000313" key="8">
    <source>
        <dbReference type="EMBL" id="MCP9290233.1"/>
    </source>
</evidence>
<dbReference type="InterPro" id="IPR051449">
    <property type="entry name" value="ABC-2_transporter_component"/>
</dbReference>
<feature type="transmembrane region" description="Helical" evidence="6">
    <location>
        <begin position="242"/>
        <end position="263"/>
    </location>
</feature>
<dbReference type="PANTHER" id="PTHR30294">
    <property type="entry name" value="MEMBRANE COMPONENT OF ABC TRANSPORTER YHHJ-RELATED"/>
    <property type="match status" value="1"/>
</dbReference>
<protein>
    <submittedName>
        <fullName evidence="8">ABC transporter permease</fullName>
    </submittedName>
</protein>
<feature type="transmembrane region" description="Helical" evidence="6">
    <location>
        <begin position="177"/>
        <end position="201"/>
    </location>
</feature>
<dbReference type="Pfam" id="PF12698">
    <property type="entry name" value="ABC2_membrane_3"/>
    <property type="match status" value="1"/>
</dbReference>
<dbReference type="Gene3D" id="3.40.190.10">
    <property type="entry name" value="Periplasmic binding protein-like II"/>
    <property type="match status" value="1"/>
</dbReference>
<comment type="caution">
    <text evidence="8">The sequence shown here is derived from an EMBL/GenBank/DDBJ whole genome shotgun (WGS) entry which is preliminary data.</text>
</comment>
<dbReference type="PANTHER" id="PTHR30294:SF29">
    <property type="entry name" value="MULTIDRUG ABC TRANSPORTER PERMEASE YBHS-RELATED"/>
    <property type="match status" value="1"/>
</dbReference>
<gene>
    <name evidence="8" type="ORF">NM125_01410</name>
</gene>
<comment type="subcellular location">
    <subcellularLocation>
        <location evidence="1">Cell membrane</location>
        <topology evidence="1">Multi-pass membrane protein</topology>
    </subcellularLocation>
</comment>
<dbReference type="EMBL" id="JANDBC010000001">
    <property type="protein sequence ID" value="MCP9290233.1"/>
    <property type="molecule type" value="Genomic_DNA"/>
</dbReference>
<evidence type="ECO:0000259" key="7">
    <source>
        <dbReference type="Pfam" id="PF12698"/>
    </source>
</evidence>
<proteinExistence type="predicted"/>
<dbReference type="GO" id="GO:0005886">
    <property type="term" value="C:plasma membrane"/>
    <property type="evidence" value="ECO:0007669"/>
    <property type="project" value="UniProtKB-SubCell"/>
</dbReference>
<feature type="domain" description="ABC-2 type transporter transmembrane" evidence="7">
    <location>
        <begin position="21"/>
        <end position="406"/>
    </location>
</feature>
<keyword evidence="4 6" id="KW-1133">Transmembrane helix</keyword>
<evidence type="ECO:0000256" key="3">
    <source>
        <dbReference type="ARBA" id="ARBA00022692"/>
    </source>
</evidence>
<feature type="transmembrane region" description="Helical" evidence="6">
    <location>
        <begin position="329"/>
        <end position="346"/>
    </location>
</feature>
<evidence type="ECO:0000256" key="4">
    <source>
        <dbReference type="ARBA" id="ARBA00022989"/>
    </source>
</evidence>
<evidence type="ECO:0000256" key="2">
    <source>
        <dbReference type="ARBA" id="ARBA00022475"/>
    </source>
</evidence>
<dbReference type="AlphaFoldDB" id="A0A9X2REI6"/>
<organism evidence="8 9">
    <name type="scientific">Gracilimonas sediminicola</name>
    <dbReference type="NCBI Taxonomy" id="2952158"/>
    <lineage>
        <taxon>Bacteria</taxon>
        <taxon>Pseudomonadati</taxon>
        <taxon>Balneolota</taxon>
        <taxon>Balneolia</taxon>
        <taxon>Balneolales</taxon>
        <taxon>Balneolaceae</taxon>
        <taxon>Gracilimonas</taxon>
    </lineage>
</organism>
<keyword evidence="9" id="KW-1185">Reference proteome</keyword>
<sequence length="432" mass="47912">MSLHKIWLVLKREYLTRVKSKSFIIATALTPLALVAFIGIVVYISISESEVEKRIGILDNTNVLVERLVDINETRYFDVSDIHEDSLRADVLDGDLDGFIILNDQVISESQSPTLIYGGSGGLSFISAVRSDLREAVREEKLSRENVSDNIREIFETRTGLEAVKLTEEGESEDNTLFASALGFILGLMIFMGIFIYGSLLMRSVIEEKTNRVLEVIASSVKPIELMFGKLFGVLAMALTQFSIWIVFYIGLSIAAAPVAGMIMEAQMSNIPDEAAQAAASSFDPSSLEQMVVDPMVFVNFLIFFFLGFMIYSAVFAAIGAAVETEQDSQQFMLPVGLPIFVGYFLNTKVMEAPDSGLSLFVSLFPLTAPINMITRIAASQVPFWQIIVSILLMILTFLGIMWLAAKIYRVGILMYGKKPSFKELGKWIKQS</sequence>
<keyword evidence="5 6" id="KW-0472">Membrane</keyword>
<dbReference type="InterPro" id="IPR013525">
    <property type="entry name" value="ABC2_TM"/>
</dbReference>
<reference evidence="8" key="1">
    <citation type="submission" date="2022-06" db="EMBL/GenBank/DDBJ databases">
        <title>Gracilimonas sp. CAU 1638 isolated from sea sediment.</title>
        <authorList>
            <person name="Kim W."/>
        </authorList>
    </citation>
    <scope>NUCLEOTIDE SEQUENCE</scope>
    <source>
        <strain evidence="8">CAU 1638</strain>
    </source>
</reference>
<feature type="transmembrane region" description="Helical" evidence="6">
    <location>
        <begin position="21"/>
        <end position="46"/>
    </location>
</feature>